<proteinExistence type="predicted"/>
<gene>
    <name evidence="1" type="ORF">BJ554DRAFT_1405</name>
</gene>
<protein>
    <submittedName>
        <fullName evidence="1">Uncharacterized protein</fullName>
    </submittedName>
</protein>
<evidence type="ECO:0000313" key="2">
    <source>
        <dbReference type="Proteomes" id="UP000673691"/>
    </source>
</evidence>
<feature type="non-terminal residue" evidence="1">
    <location>
        <position position="1"/>
    </location>
</feature>
<accession>A0A8H8DLY5</accession>
<name>A0A8H8DLY5_9FUNG</name>
<evidence type="ECO:0000313" key="1">
    <source>
        <dbReference type="EMBL" id="KAG5463163.1"/>
    </source>
</evidence>
<keyword evidence="2" id="KW-1185">Reference proteome</keyword>
<dbReference type="Proteomes" id="UP000673691">
    <property type="component" value="Unassembled WGS sequence"/>
</dbReference>
<dbReference type="EMBL" id="JAEFCI010001051">
    <property type="protein sequence ID" value="KAG5463163.1"/>
    <property type="molecule type" value="Genomic_DNA"/>
</dbReference>
<sequence>FFLPPPAFGLICTENAGRHIWYLGHFVPQLLEAVCKDLNFSLAGFDEFQEVRGGNVVVQVPVPCGGVGEVPAVPDILHVPVAQPLADRGGKLDLADGPVAGAVDAAEGGLALVVVVLDSGHQAGVEGDHVVVRPGLEVAARVEVQDPPAEPRRLDPELRRERRDRAVARADAHGAHVVPPAVDLHRPGLARHAPAGLEDRDPRVPGLAQEVRRAQPARPGPDDPDPRAAPVVVDRHFFWGVFLYA</sequence>
<reference evidence="1 2" key="1">
    <citation type="journal article" name="Sci. Rep.">
        <title>Genome-scale phylogenetic analyses confirm Olpidium as the closest living zoosporic fungus to the non-flagellated, terrestrial fungi.</title>
        <authorList>
            <person name="Chang Y."/>
            <person name="Rochon D."/>
            <person name="Sekimoto S."/>
            <person name="Wang Y."/>
            <person name="Chovatia M."/>
            <person name="Sandor L."/>
            <person name="Salamov A."/>
            <person name="Grigoriev I.V."/>
            <person name="Stajich J.E."/>
            <person name="Spatafora J.W."/>
        </authorList>
    </citation>
    <scope>NUCLEOTIDE SEQUENCE [LARGE SCALE GENOMIC DNA]</scope>
    <source>
        <strain evidence="1">S191</strain>
    </source>
</reference>
<dbReference type="AlphaFoldDB" id="A0A8H8DLY5"/>
<comment type="caution">
    <text evidence="1">The sequence shown here is derived from an EMBL/GenBank/DDBJ whole genome shotgun (WGS) entry which is preliminary data.</text>
</comment>
<organism evidence="1 2">
    <name type="scientific">Olpidium bornovanus</name>
    <dbReference type="NCBI Taxonomy" id="278681"/>
    <lineage>
        <taxon>Eukaryota</taxon>
        <taxon>Fungi</taxon>
        <taxon>Fungi incertae sedis</taxon>
        <taxon>Olpidiomycota</taxon>
        <taxon>Olpidiomycotina</taxon>
        <taxon>Olpidiomycetes</taxon>
        <taxon>Olpidiales</taxon>
        <taxon>Olpidiaceae</taxon>
        <taxon>Olpidium</taxon>
    </lineage>
</organism>